<dbReference type="STRING" id="36166.T1GME9"/>
<reference evidence="1" key="2">
    <citation type="submission" date="2015-06" db="UniProtKB">
        <authorList>
            <consortium name="EnsemblMetazoa"/>
        </authorList>
    </citation>
    <scope>IDENTIFICATION</scope>
</reference>
<evidence type="ECO:0000313" key="1">
    <source>
        <dbReference type="EnsemblMetazoa" id="MESCA004723-PA"/>
    </source>
</evidence>
<keyword evidence="2" id="KW-1185">Reference proteome</keyword>
<sequence length="151" mass="17571">MVDKRVVLNCCKDLAVLLKEEEEANKINRAPKLWCREWMQHKEKGHSEKILKELRSEDPKGFTKLLRISPDCFDFILKEIGPCIQKADTNMREALPAKTKLEITLHYLATGEDLTQMEYDFRHSCTWILSTKSISLRAHSKKNVKISKITL</sequence>
<dbReference type="EMBL" id="CAQQ02034313">
    <property type="status" value="NOT_ANNOTATED_CDS"/>
    <property type="molecule type" value="Genomic_DNA"/>
</dbReference>
<reference evidence="2" key="1">
    <citation type="submission" date="2013-02" db="EMBL/GenBank/DDBJ databases">
        <authorList>
            <person name="Hughes D."/>
        </authorList>
    </citation>
    <scope>NUCLEOTIDE SEQUENCE</scope>
    <source>
        <strain>Durham</strain>
        <strain evidence="2">NC isolate 2 -- Noor lab</strain>
    </source>
</reference>
<organism evidence="1 2">
    <name type="scientific">Megaselia scalaris</name>
    <name type="common">Humpbacked fly</name>
    <name type="synonym">Phora scalaris</name>
    <dbReference type="NCBI Taxonomy" id="36166"/>
    <lineage>
        <taxon>Eukaryota</taxon>
        <taxon>Metazoa</taxon>
        <taxon>Ecdysozoa</taxon>
        <taxon>Arthropoda</taxon>
        <taxon>Hexapoda</taxon>
        <taxon>Insecta</taxon>
        <taxon>Pterygota</taxon>
        <taxon>Neoptera</taxon>
        <taxon>Endopterygota</taxon>
        <taxon>Diptera</taxon>
        <taxon>Brachycera</taxon>
        <taxon>Muscomorpha</taxon>
        <taxon>Platypezoidea</taxon>
        <taxon>Phoridae</taxon>
        <taxon>Megaseliini</taxon>
        <taxon>Megaselia</taxon>
    </lineage>
</organism>
<dbReference type="Proteomes" id="UP000015102">
    <property type="component" value="Unassembled WGS sequence"/>
</dbReference>
<dbReference type="EnsemblMetazoa" id="MESCA004723-RA">
    <property type="protein sequence ID" value="MESCA004723-PA"/>
    <property type="gene ID" value="MESCA004723"/>
</dbReference>
<dbReference type="OMA" id="QKERFTH"/>
<dbReference type="EMBL" id="CAQQ02034314">
    <property type="status" value="NOT_ANNOTATED_CDS"/>
    <property type="molecule type" value="Genomic_DNA"/>
</dbReference>
<protein>
    <submittedName>
        <fullName evidence="1">Uncharacterized protein</fullName>
    </submittedName>
</protein>
<dbReference type="AlphaFoldDB" id="T1GME9"/>
<accession>T1GME9</accession>
<proteinExistence type="predicted"/>
<dbReference type="HOGENOM" id="CLU_1733589_0_0_1"/>
<evidence type="ECO:0000313" key="2">
    <source>
        <dbReference type="Proteomes" id="UP000015102"/>
    </source>
</evidence>
<name>T1GME9_MEGSC</name>